<dbReference type="EMBL" id="CP017258">
    <property type="protein sequence ID" value="AQW88462.1"/>
    <property type="molecule type" value="Genomic_DNA"/>
</dbReference>
<dbReference type="KEGG" id="cpin:CPIN18020_1631"/>
<dbReference type="PROSITE" id="PS50943">
    <property type="entry name" value="HTH_CROC1"/>
    <property type="match status" value="1"/>
</dbReference>
<gene>
    <name evidence="2" type="ORF">CPIN18021_1546</name>
    <name evidence="3" type="ORF">CPIN18021_1685</name>
</gene>
<dbReference type="InterPro" id="IPR001387">
    <property type="entry name" value="Cro/C1-type_HTH"/>
</dbReference>
<evidence type="ECO:0000259" key="1">
    <source>
        <dbReference type="PROSITE" id="PS50943"/>
    </source>
</evidence>
<name>A0A1S6U9X0_9BACT</name>
<organism evidence="3 4">
    <name type="scientific">Campylobacter pinnipediorum subsp. caledonicus</name>
    <dbReference type="NCBI Taxonomy" id="1874362"/>
    <lineage>
        <taxon>Bacteria</taxon>
        <taxon>Pseudomonadati</taxon>
        <taxon>Campylobacterota</taxon>
        <taxon>Epsilonproteobacteria</taxon>
        <taxon>Campylobacterales</taxon>
        <taxon>Campylobacteraceae</taxon>
        <taxon>Campylobacter</taxon>
    </lineage>
</organism>
<protein>
    <submittedName>
        <fullName evidence="3">Putative transcriptional regulator, XRE family</fullName>
    </submittedName>
</protein>
<reference evidence="3" key="2">
    <citation type="journal article" date="2017" name="Int. J. Syst. Evol. Microbiol.">
        <title>Campylobacter pinnipediorum sp. nov., isolated from pinnipeds, comprising Campylobacter pinnipediorum subsp. pinnipediorum subsp. nov. and Campylobacter pinnipediorum subsp. caledonicus subsp. nov.</title>
        <authorList>
            <person name="Gilbert M.J."/>
            <person name="Miller W.G."/>
            <person name="Leger J.S."/>
            <person name="Chapman M.H."/>
            <person name="Timmerman A.J."/>
            <person name="Duim B."/>
            <person name="Foster G."/>
            <person name="Wagenaar J.A."/>
        </authorList>
    </citation>
    <scope>NUCLEOTIDE SEQUENCE</scope>
    <source>
        <strain evidence="3">RM18021</strain>
    </source>
</reference>
<dbReference type="Pfam" id="PF01381">
    <property type="entry name" value="HTH_3"/>
    <property type="match status" value="1"/>
</dbReference>
<dbReference type="RefSeq" id="WP_078423953.1">
    <property type="nucleotide sequence ID" value="NZ_CP017018.1"/>
</dbReference>
<accession>A0A1S6U9X0</accession>
<reference evidence="4" key="1">
    <citation type="submission" date="2016-09" db="EMBL/GenBank/DDBJ databases">
        <title>Comparative genomics of the Campylobacter concisus group.</title>
        <authorList>
            <person name="Miller W.G."/>
            <person name="Yee E."/>
            <person name="Chapman M.H."/>
            <person name="Huynh S."/>
            <person name="Bono J.L."/>
            <person name="On S.L.W."/>
            <person name="StLeger J."/>
            <person name="Foster G."/>
            <person name="Parker C.T."/>
        </authorList>
    </citation>
    <scope>NUCLEOTIDE SEQUENCE [LARGE SCALE GENOMIC DNA]</scope>
    <source>
        <strain evidence="4">RM18021</strain>
    </source>
</reference>
<dbReference type="CDD" id="cd00093">
    <property type="entry name" value="HTH_XRE"/>
    <property type="match status" value="1"/>
</dbReference>
<dbReference type="Proteomes" id="UP000190868">
    <property type="component" value="Chromosome"/>
</dbReference>
<evidence type="ECO:0000313" key="2">
    <source>
        <dbReference type="EMBL" id="AQW88330.1"/>
    </source>
</evidence>
<dbReference type="SUPFAM" id="SSF47413">
    <property type="entry name" value="lambda repressor-like DNA-binding domains"/>
    <property type="match status" value="1"/>
</dbReference>
<dbReference type="Gene3D" id="1.10.260.40">
    <property type="entry name" value="lambda repressor-like DNA-binding domains"/>
    <property type="match status" value="1"/>
</dbReference>
<proteinExistence type="predicted"/>
<sequence length="92" mass="10713">MGTISFDSVFNEMIKDEEFKKEYEALIPEFELKKQLIKARIKSNMTQTQIAKKMNMKQSNLARFEQSIDSKFSTILRYAKAVGLKELTISIQ</sequence>
<dbReference type="InterPro" id="IPR010982">
    <property type="entry name" value="Lambda_DNA-bd_dom_sf"/>
</dbReference>
<dbReference type="AlphaFoldDB" id="A0A1S6U9X0"/>
<dbReference type="EMBL" id="CP017258">
    <property type="protein sequence ID" value="AQW88330.1"/>
    <property type="molecule type" value="Genomic_DNA"/>
</dbReference>
<evidence type="ECO:0000313" key="3">
    <source>
        <dbReference type="EMBL" id="AQW88462.1"/>
    </source>
</evidence>
<dbReference type="GO" id="GO:0003677">
    <property type="term" value="F:DNA binding"/>
    <property type="evidence" value="ECO:0007669"/>
    <property type="project" value="InterPro"/>
</dbReference>
<evidence type="ECO:0000313" key="4">
    <source>
        <dbReference type="Proteomes" id="UP000190868"/>
    </source>
</evidence>
<dbReference type="GeneID" id="56567271"/>
<keyword evidence="4" id="KW-1185">Reference proteome</keyword>
<dbReference type="SMART" id="SM00530">
    <property type="entry name" value="HTH_XRE"/>
    <property type="match status" value="1"/>
</dbReference>
<feature type="domain" description="HTH cro/C1-type" evidence="1">
    <location>
        <begin position="36"/>
        <end position="89"/>
    </location>
</feature>